<dbReference type="Pfam" id="PF01565">
    <property type="entry name" value="FAD_binding_4"/>
    <property type="match status" value="1"/>
</dbReference>
<dbReference type="GO" id="GO:0003824">
    <property type="term" value="F:catalytic activity"/>
    <property type="evidence" value="ECO:0007669"/>
    <property type="project" value="InterPro"/>
</dbReference>
<evidence type="ECO:0000256" key="2">
    <source>
        <dbReference type="ARBA" id="ARBA00022827"/>
    </source>
</evidence>
<dbReference type="InterPro" id="IPR016164">
    <property type="entry name" value="FAD-linked_Oxase-like_C"/>
</dbReference>
<dbReference type="PROSITE" id="PS51387">
    <property type="entry name" value="FAD_PCMH"/>
    <property type="match status" value="1"/>
</dbReference>
<dbReference type="InterPro" id="IPR004113">
    <property type="entry name" value="FAD-bd_oxidored_4_C"/>
</dbReference>
<dbReference type="GO" id="GO:0071949">
    <property type="term" value="F:FAD binding"/>
    <property type="evidence" value="ECO:0007669"/>
    <property type="project" value="InterPro"/>
</dbReference>
<feature type="domain" description="FAD-binding PCMH-type" evidence="3">
    <location>
        <begin position="1"/>
        <end position="96"/>
    </location>
</feature>
<dbReference type="PANTHER" id="PTHR42934:SF2">
    <property type="entry name" value="GLYCOLATE OXIDASE SUBUNIT GLCD"/>
    <property type="match status" value="1"/>
</dbReference>
<dbReference type="SUPFAM" id="SSF56176">
    <property type="entry name" value="FAD-binding/transporter-associated domain-like"/>
    <property type="match status" value="1"/>
</dbReference>
<comment type="caution">
    <text evidence="4">The sequence shown here is derived from an EMBL/GenBank/DDBJ whole genome shotgun (WGS) entry which is preliminary data.</text>
</comment>
<feature type="non-terminal residue" evidence="4">
    <location>
        <position position="224"/>
    </location>
</feature>
<name>T0ZC82_9ZZZZ</name>
<organism evidence="4">
    <name type="scientific">mine drainage metagenome</name>
    <dbReference type="NCBI Taxonomy" id="410659"/>
    <lineage>
        <taxon>unclassified sequences</taxon>
        <taxon>metagenomes</taxon>
        <taxon>ecological metagenomes</taxon>
    </lineage>
</organism>
<dbReference type="EMBL" id="AUZY01008552">
    <property type="protein sequence ID" value="EQD45591.1"/>
    <property type="molecule type" value="Genomic_DNA"/>
</dbReference>
<feature type="non-terminal residue" evidence="4">
    <location>
        <position position="1"/>
    </location>
</feature>
<reference evidence="4" key="2">
    <citation type="journal article" date="2014" name="ISME J.">
        <title>Microbial stratification in low pH oxic and suboxic macroscopic growths along an acid mine drainage.</title>
        <authorList>
            <person name="Mendez-Garcia C."/>
            <person name="Mesa V."/>
            <person name="Sprenger R.R."/>
            <person name="Richter M."/>
            <person name="Diez M.S."/>
            <person name="Solano J."/>
            <person name="Bargiela R."/>
            <person name="Golyshina O.V."/>
            <person name="Manteca A."/>
            <person name="Ramos J.L."/>
            <person name="Gallego J.R."/>
            <person name="Llorente I."/>
            <person name="Martins Dos Santos V.A."/>
            <person name="Jensen O.N."/>
            <person name="Pelaez A.I."/>
            <person name="Sanchez J."/>
            <person name="Ferrer M."/>
        </authorList>
    </citation>
    <scope>NUCLEOTIDE SEQUENCE</scope>
</reference>
<dbReference type="SUPFAM" id="SSF55103">
    <property type="entry name" value="FAD-linked oxidases, C-terminal domain"/>
    <property type="match status" value="1"/>
</dbReference>
<gene>
    <name evidence="4" type="ORF">B1B_13002</name>
</gene>
<dbReference type="Gene3D" id="3.30.465.10">
    <property type="match status" value="1"/>
</dbReference>
<dbReference type="InterPro" id="IPR051914">
    <property type="entry name" value="FAD-linked_OxidoTrans_Type4"/>
</dbReference>
<dbReference type="InterPro" id="IPR016169">
    <property type="entry name" value="FAD-bd_PCMH_sub2"/>
</dbReference>
<proteinExistence type="predicted"/>
<keyword evidence="1" id="KW-0285">Flavoprotein</keyword>
<dbReference type="Pfam" id="PF02913">
    <property type="entry name" value="FAD-oxidase_C"/>
    <property type="match status" value="1"/>
</dbReference>
<reference evidence="4" key="1">
    <citation type="submission" date="2013-08" db="EMBL/GenBank/DDBJ databases">
        <authorList>
            <person name="Mendez C."/>
            <person name="Richter M."/>
            <person name="Ferrer M."/>
            <person name="Sanchez J."/>
        </authorList>
    </citation>
    <scope>NUCLEOTIDE SEQUENCE</scope>
</reference>
<sequence>DILRPHALRYPVHPGELSGSLGGNVNTNAGGMRAVRHGVTRHHVIGLEVVLIDGTVVRTGGPVVKLSSGYDLTQLLIGSEGTLALVTEVTLRLSPAFAHSATVLVPFATLEEVTRVVPSIVASGLEPSMTEYIDLVTMRAMTDAASLELGVSPDVAGATTAYLVVVLETRTGAQLERDLEDLARMLEDAGALDTYVLAGGVAQRLIEARERMFVGGQGGRRRRH</sequence>
<accession>T0ZC82</accession>
<evidence type="ECO:0000313" key="4">
    <source>
        <dbReference type="EMBL" id="EQD45591.1"/>
    </source>
</evidence>
<dbReference type="InterPro" id="IPR006094">
    <property type="entry name" value="Oxid_FAD_bind_N"/>
</dbReference>
<protein>
    <submittedName>
        <fullName evidence="4">Glycolate oxidase, subunit GlcD</fullName>
    </submittedName>
</protein>
<evidence type="ECO:0000259" key="3">
    <source>
        <dbReference type="PROSITE" id="PS51387"/>
    </source>
</evidence>
<dbReference type="InterPro" id="IPR036318">
    <property type="entry name" value="FAD-bd_PCMH-like_sf"/>
</dbReference>
<dbReference type="InterPro" id="IPR016166">
    <property type="entry name" value="FAD-bd_PCMH"/>
</dbReference>
<dbReference type="AlphaFoldDB" id="T0ZC82"/>
<evidence type="ECO:0000256" key="1">
    <source>
        <dbReference type="ARBA" id="ARBA00022630"/>
    </source>
</evidence>
<keyword evidence="2" id="KW-0274">FAD</keyword>
<dbReference type="PANTHER" id="PTHR42934">
    <property type="entry name" value="GLYCOLATE OXIDASE SUBUNIT GLCD"/>
    <property type="match status" value="1"/>
</dbReference>